<dbReference type="EMBL" id="CP123384">
    <property type="protein sequence ID" value="XCC93484.1"/>
    <property type="molecule type" value="Genomic_DNA"/>
</dbReference>
<sequence>MKVPILRKALGAAREIPVHDAKILSSQLIPKKLRKNLQISPILSFTIENSSGKTMGDHVTPIDMKMPNGRPVLEIPFGTTVTEIESVRFEIDSLRANDSSETFERDLLALETKLRDAYAKLAAKAATKVAMWKPGPKLK</sequence>
<proteinExistence type="predicted"/>
<dbReference type="RefSeq" id="WP_353472305.1">
    <property type="nucleotide sequence ID" value="NZ_CP123384.1"/>
</dbReference>
<name>A0AAU8AFG3_9RHOB</name>
<protein>
    <submittedName>
        <fullName evidence="1">Uncharacterized protein</fullName>
    </submittedName>
</protein>
<gene>
    <name evidence="1" type="ORF">PVT71_13515</name>
</gene>
<dbReference type="AlphaFoldDB" id="A0AAU8AFG3"/>
<accession>A0AAU8AFG3</accession>
<reference evidence="1" key="1">
    <citation type="submission" date="2023-02" db="EMBL/GenBank/DDBJ databases">
        <title>Description and genomic characterization of Salipiger bruguierae sp. nov., isolated from the sediment of mangrove plant Bruguiera sexangula.</title>
        <authorList>
            <person name="Long M."/>
        </authorList>
    </citation>
    <scope>NUCLEOTIDE SEQUENCE</scope>
    <source>
        <strain evidence="1">H15</strain>
    </source>
</reference>
<organism evidence="1">
    <name type="scientific">Alloyangia sp. H15</name>
    <dbReference type="NCBI Taxonomy" id="3029062"/>
    <lineage>
        <taxon>Bacteria</taxon>
        <taxon>Pseudomonadati</taxon>
        <taxon>Pseudomonadota</taxon>
        <taxon>Alphaproteobacteria</taxon>
        <taxon>Rhodobacterales</taxon>
        <taxon>Roseobacteraceae</taxon>
        <taxon>Alloyangia</taxon>
    </lineage>
</organism>
<evidence type="ECO:0000313" key="1">
    <source>
        <dbReference type="EMBL" id="XCC93484.1"/>
    </source>
</evidence>